<feature type="domain" description="HTH asnC-type" evidence="4">
    <location>
        <begin position="4"/>
        <end position="66"/>
    </location>
</feature>
<dbReference type="SUPFAM" id="SSF46785">
    <property type="entry name" value="Winged helix' DNA-binding domain"/>
    <property type="match status" value="1"/>
</dbReference>
<dbReference type="Pfam" id="PF13404">
    <property type="entry name" value="HTH_AsnC-type"/>
    <property type="match status" value="1"/>
</dbReference>
<dbReference type="SMART" id="SM00344">
    <property type="entry name" value="HTH_ASNC"/>
    <property type="match status" value="1"/>
</dbReference>
<dbReference type="Gene3D" id="3.30.70.920">
    <property type="match status" value="1"/>
</dbReference>
<dbReference type="GO" id="GO:0043565">
    <property type="term" value="F:sequence-specific DNA binding"/>
    <property type="evidence" value="ECO:0007669"/>
    <property type="project" value="InterPro"/>
</dbReference>
<organism evidence="5 6">
    <name type="scientific">Peterkaempfera bronchialis</name>
    <dbReference type="NCBI Taxonomy" id="2126346"/>
    <lineage>
        <taxon>Bacteria</taxon>
        <taxon>Bacillati</taxon>
        <taxon>Actinomycetota</taxon>
        <taxon>Actinomycetes</taxon>
        <taxon>Kitasatosporales</taxon>
        <taxon>Streptomycetaceae</taxon>
        <taxon>Peterkaempfera</taxon>
    </lineage>
</organism>
<dbReference type="InterPro" id="IPR019888">
    <property type="entry name" value="Tscrpt_reg_AsnC-like"/>
</dbReference>
<dbReference type="EMBL" id="CP031264">
    <property type="protein sequence ID" value="AXI76507.1"/>
    <property type="molecule type" value="Genomic_DNA"/>
</dbReference>
<dbReference type="InterPro" id="IPR036388">
    <property type="entry name" value="WH-like_DNA-bd_sf"/>
</dbReference>
<dbReference type="InterPro" id="IPR036390">
    <property type="entry name" value="WH_DNA-bd_sf"/>
</dbReference>
<evidence type="ECO:0000259" key="4">
    <source>
        <dbReference type="PROSITE" id="PS50956"/>
    </source>
</evidence>
<dbReference type="Proteomes" id="UP000249340">
    <property type="component" value="Chromosome"/>
</dbReference>
<dbReference type="GO" id="GO:0043200">
    <property type="term" value="P:response to amino acid"/>
    <property type="evidence" value="ECO:0007669"/>
    <property type="project" value="TreeGrafter"/>
</dbReference>
<dbReference type="KEGG" id="stri:C7M71_002495"/>
<keyword evidence="6" id="KW-1185">Reference proteome</keyword>
<dbReference type="Gene3D" id="1.10.10.10">
    <property type="entry name" value="Winged helix-like DNA-binding domain superfamily/Winged helix DNA-binding domain"/>
    <property type="match status" value="1"/>
</dbReference>
<dbReference type="InterPro" id="IPR000485">
    <property type="entry name" value="AsnC-type_HTH_dom"/>
</dbReference>
<evidence type="ECO:0000313" key="5">
    <source>
        <dbReference type="EMBL" id="AXI76507.1"/>
    </source>
</evidence>
<proteinExistence type="predicted"/>
<dbReference type="AlphaFoldDB" id="A0A345SS02"/>
<dbReference type="PANTHER" id="PTHR30154:SF34">
    <property type="entry name" value="TRANSCRIPTIONAL REGULATOR AZLB"/>
    <property type="match status" value="1"/>
</dbReference>
<gene>
    <name evidence="5" type="ORF">C7M71_002495</name>
</gene>
<keyword evidence="1" id="KW-0805">Transcription regulation</keyword>
<protein>
    <submittedName>
        <fullName evidence="5">Lrp/AsnC family transcriptional regulator</fullName>
    </submittedName>
</protein>
<dbReference type="OrthoDB" id="9809462at2"/>
<dbReference type="GO" id="GO:0005829">
    <property type="term" value="C:cytosol"/>
    <property type="evidence" value="ECO:0007669"/>
    <property type="project" value="TreeGrafter"/>
</dbReference>
<dbReference type="SUPFAM" id="SSF54909">
    <property type="entry name" value="Dimeric alpha+beta barrel"/>
    <property type="match status" value="1"/>
</dbReference>
<keyword evidence="3" id="KW-0804">Transcription</keyword>
<evidence type="ECO:0000256" key="1">
    <source>
        <dbReference type="ARBA" id="ARBA00023015"/>
    </source>
</evidence>
<dbReference type="PANTHER" id="PTHR30154">
    <property type="entry name" value="LEUCINE-RESPONSIVE REGULATORY PROTEIN"/>
    <property type="match status" value="1"/>
</dbReference>
<dbReference type="Pfam" id="PF01037">
    <property type="entry name" value="AsnC_trans_reg"/>
    <property type="match status" value="1"/>
</dbReference>
<dbReference type="PRINTS" id="PR00033">
    <property type="entry name" value="HTHASNC"/>
</dbReference>
<dbReference type="InterPro" id="IPR019887">
    <property type="entry name" value="Tscrpt_reg_AsnC/Lrp_C"/>
</dbReference>
<evidence type="ECO:0000256" key="2">
    <source>
        <dbReference type="ARBA" id="ARBA00023125"/>
    </source>
</evidence>
<accession>A0A345SS02</accession>
<evidence type="ECO:0000313" key="6">
    <source>
        <dbReference type="Proteomes" id="UP000249340"/>
    </source>
</evidence>
<dbReference type="RefSeq" id="WP_111490789.1">
    <property type="nucleotide sequence ID" value="NZ_CP031264.1"/>
</dbReference>
<dbReference type="InterPro" id="IPR011008">
    <property type="entry name" value="Dimeric_a/b-barrel"/>
</dbReference>
<keyword evidence="2" id="KW-0238">DNA-binding</keyword>
<name>A0A345SS02_9ACTN</name>
<dbReference type="PROSITE" id="PS50956">
    <property type="entry name" value="HTH_ASNC_2"/>
    <property type="match status" value="1"/>
</dbReference>
<sequence>MTELDDLDHAIITALEQDGRRAFREIARSLSVSEGTVRARFRRLEEAGVLKIAAFADPGRFRAGRLALLFLRVAPEHHDAVVAALCSHSEVSYVSTMLGRADVFAQVLVADDNELWAFLQRQVRPLEGVLDTEAVLEVAVHKLWFDGRTPVPPTLG</sequence>
<evidence type="ECO:0000256" key="3">
    <source>
        <dbReference type="ARBA" id="ARBA00023163"/>
    </source>
</evidence>
<reference evidence="6" key="1">
    <citation type="submission" date="2018-07" db="EMBL/GenBank/DDBJ databases">
        <title>Streptacidiphilus bronchialis DSM 106435 chromosome.</title>
        <authorList>
            <person name="Batra D."/>
            <person name="Gulvik C.A."/>
        </authorList>
    </citation>
    <scope>NUCLEOTIDE SEQUENCE [LARGE SCALE GENOMIC DNA]</scope>
    <source>
        <strain evidence="6">DSM 106435</strain>
    </source>
</reference>